<name>A0A455T3W6_9CHLR</name>
<evidence type="ECO:0008006" key="2">
    <source>
        <dbReference type="Google" id="ProtNLM"/>
    </source>
</evidence>
<accession>A0A455T3W6</accession>
<dbReference type="AlphaFoldDB" id="A0A455T3W6"/>
<gene>
    <name evidence="1" type="ORF">KTA_22980</name>
</gene>
<proteinExistence type="predicted"/>
<reference evidence="1" key="1">
    <citation type="submission" date="2018-12" db="EMBL/GenBank/DDBJ databases">
        <title>Novel natural products biosynthetic potential of the class Ktedonobacteria.</title>
        <authorList>
            <person name="Zheng Y."/>
            <person name="Saitou A."/>
            <person name="Wang C.M."/>
            <person name="Toyoda A."/>
            <person name="Minakuchi Y."/>
            <person name="Sekiguchi Y."/>
            <person name="Ueda K."/>
            <person name="Takano H."/>
            <person name="Sakai Y."/>
            <person name="Yokota A."/>
            <person name="Yabe S."/>
        </authorList>
    </citation>
    <scope>NUCLEOTIDE SEQUENCE</scope>
    <source>
        <strain evidence="1">A3-2</strain>
    </source>
</reference>
<evidence type="ECO:0000313" key="1">
    <source>
        <dbReference type="EMBL" id="BBH94099.1"/>
    </source>
</evidence>
<dbReference type="EMBL" id="AP019377">
    <property type="protein sequence ID" value="BBH94099.1"/>
    <property type="molecule type" value="Genomic_DNA"/>
</dbReference>
<sequence>MQNIAPQVVSIADACLGGLHGRSALLIGPEELRRPFVQLLKQAGMQTIYEEESASQLDRLLPQVQLLISIPAVTPAAPLISAAAIAQGCGNRQIPLIILDLARSPSVEELVGLLPFVCLYTPADLQRILRNSCVKAG</sequence>
<protein>
    <recommendedName>
        <fullName evidence="2">Response regulatory domain-containing protein</fullName>
    </recommendedName>
</protein>
<organism evidence="1">
    <name type="scientific">Thermogemmatispora argillosa</name>
    <dbReference type="NCBI Taxonomy" id="2045280"/>
    <lineage>
        <taxon>Bacteria</taxon>
        <taxon>Bacillati</taxon>
        <taxon>Chloroflexota</taxon>
        <taxon>Ktedonobacteria</taxon>
        <taxon>Thermogemmatisporales</taxon>
        <taxon>Thermogemmatisporaceae</taxon>
        <taxon>Thermogemmatispora</taxon>
    </lineage>
</organism>